<dbReference type="GO" id="GO:0009228">
    <property type="term" value="P:thiamine biosynthetic process"/>
    <property type="evidence" value="ECO:0007669"/>
    <property type="project" value="InterPro"/>
</dbReference>
<keyword evidence="4" id="KW-1185">Reference proteome</keyword>
<evidence type="ECO:0000259" key="2">
    <source>
        <dbReference type="Pfam" id="PF09084"/>
    </source>
</evidence>
<reference evidence="3 4" key="1">
    <citation type="submission" date="2018-06" db="EMBL/GenBank/DDBJ databases">
        <title>Genomic Encyclopedia of Type Strains, Phase IV (KMG-IV): sequencing the most valuable type-strain genomes for metagenomic binning, comparative biology and taxonomic classification.</title>
        <authorList>
            <person name="Goeker M."/>
        </authorList>
    </citation>
    <scope>NUCLEOTIDE SEQUENCE [LARGE SCALE GENOMIC DNA]</scope>
    <source>
        <strain evidence="3 4">DSM 26720</strain>
    </source>
</reference>
<evidence type="ECO:0000313" key="3">
    <source>
        <dbReference type="EMBL" id="RAK25903.1"/>
    </source>
</evidence>
<evidence type="ECO:0000313" key="4">
    <source>
        <dbReference type="Proteomes" id="UP000249453"/>
    </source>
</evidence>
<dbReference type="InterPro" id="IPR015168">
    <property type="entry name" value="SsuA/THI5"/>
</dbReference>
<feature type="domain" description="SsuA/THI5-like" evidence="2">
    <location>
        <begin position="37"/>
        <end position="237"/>
    </location>
</feature>
<keyword evidence="1" id="KW-0732">Signal</keyword>
<comment type="caution">
    <text evidence="3">The sequence shown here is derived from an EMBL/GenBank/DDBJ whole genome shotgun (WGS) entry which is preliminary data.</text>
</comment>
<dbReference type="SUPFAM" id="SSF53850">
    <property type="entry name" value="Periplasmic binding protein-like II"/>
    <property type="match status" value="1"/>
</dbReference>
<organism evidence="3 4">
    <name type="scientific">Falsochrobactrum ovis</name>
    <dbReference type="NCBI Taxonomy" id="1293442"/>
    <lineage>
        <taxon>Bacteria</taxon>
        <taxon>Pseudomonadati</taxon>
        <taxon>Pseudomonadota</taxon>
        <taxon>Alphaproteobacteria</taxon>
        <taxon>Hyphomicrobiales</taxon>
        <taxon>Brucellaceae</taxon>
        <taxon>Falsochrobactrum</taxon>
    </lineage>
</organism>
<proteinExistence type="predicted"/>
<accession>A0A364JS88</accession>
<protein>
    <submittedName>
        <fullName evidence="3">NitT/TauT family transport system substrate-binding protein</fullName>
    </submittedName>
</protein>
<dbReference type="InterPro" id="IPR027939">
    <property type="entry name" value="NMT1/THI5"/>
</dbReference>
<dbReference type="PANTHER" id="PTHR31528">
    <property type="entry name" value="4-AMINO-5-HYDROXYMETHYL-2-METHYLPYRIMIDINE PHOSPHATE SYNTHASE THI11-RELATED"/>
    <property type="match status" value="1"/>
</dbReference>
<feature type="signal peptide" evidence="1">
    <location>
        <begin position="1"/>
        <end position="23"/>
    </location>
</feature>
<sequence>MKKTLAIALAALSLGFSAQIAYALDKVTLGTNWLAQAGHGGFYQAVADGTYEKYGLDVTIEMGGPQVNNRPMLAAGRLDFLLTGNLLLSFNNVTNNVPTTVIAAFYQKDPQAIMAHEGEYKDFQDLTNAETILISKDGQFSFWPWMVKEFGFKDEQLRPYGYSLAQFLSDRKVAQQAYATAEPLYAEKEGAKVTTFLLADQGYNGYSNTIETRTELVENNPDLVQRFVDASIEGWNNFLYGDRSKAYELILKDNADMTAKTLDAELARLKELEVIDSGQTLEKGIGAIDMERVKQFYELARKADIISGDDLDMNKVATDAFVNKGVGLDIKAKLSQ</sequence>
<dbReference type="EMBL" id="QLMK01000018">
    <property type="protein sequence ID" value="RAK25903.1"/>
    <property type="molecule type" value="Genomic_DNA"/>
</dbReference>
<name>A0A364JS88_9HYPH</name>
<feature type="chain" id="PRO_5016718381" evidence="1">
    <location>
        <begin position="24"/>
        <end position="336"/>
    </location>
</feature>
<dbReference type="Gene3D" id="3.40.190.10">
    <property type="entry name" value="Periplasmic binding protein-like II"/>
    <property type="match status" value="2"/>
</dbReference>
<dbReference type="Proteomes" id="UP000249453">
    <property type="component" value="Unassembled WGS sequence"/>
</dbReference>
<dbReference type="Pfam" id="PF09084">
    <property type="entry name" value="NMT1"/>
    <property type="match status" value="1"/>
</dbReference>
<gene>
    <name evidence="3" type="ORF">C7374_11820</name>
</gene>
<evidence type="ECO:0000256" key="1">
    <source>
        <dbReference type="SAM" id="SignalP"/>
    </source>
</evidence>
<dbReference type="AlphaFoldDB" id="A0A364JS88"/>
<dbReference type="PANTHER" id="PTHR31528:SF3">
    <property type="entry name" value="THIAMINE BIOSYNTHESIS PROTEIN HI_0357-RELATED"/>
    <property type="match status" value="1"/>
</dbReference>
<dbReference type="RefSeq" id="WP_111576261.1">
    <property type="nucleotide sequence ID" value="NZ_JBHEEY010000018.1"/>
</dbReference>
<dbReference type="OrthoDB" id="5372616at2"/>